<evidence type="ECO:0000256" key="10">
    <source>
        <dbReference type="PIRSR" id="PIRSR601548-4"/>
    </source>
</evidence>
<feature type="glycosylation site" description="N-linked (GlcNAc...) asparagine; partial" evidence="6">
    <location>
        <position position="122"/>
    </location>
</feature>
<dbReference type="Proteomes" id="UP000198287">
    <property type="component" value="Unassembled WGS sequence"/>
</dbReference>
<keyword evidence="17" id="KW-1185">Reference proteome</keyword>
<dbReference type="GO" id="GO:0008237">
    <property type="term" value="F:metallopeptidase activity"/>
    <property type="evidence" value="ECO:0007669"/>
    <property type="project" value="UniProtKB-KW"/>
</dbReference>
<dbReference type="OMA" id="KWNERWW"/>
<evidence type="ECO:0000256" key="13">
    <source>
        <dbReference type="PROSITE-ProRule" id="PRU01355"/>
    </source>
</evidence>
<evidence type="ECO:0000256" key="4">
    <source>
        <dbReference type="ARBA" id="ARBA00023180"/>
    </source>
</evidence>
<keyword evidence="4 6" id="KW-0325">Glycoprotein</keyword>
<evidence type="ECO:0000256" key="14">
    <source>
        <dbReference type="RuleBase" id="RU361144"/>
    </source>
</evidence>
<comment type="cofactor">
    <cofactor evidence="14">
        <name>Zn(2+)</name>
        <dbReference type="ChEBI" id="CHEBI:29105"/>
    </cofactor>
    <text evidence="14">Binds 1 zinc ion per subunit.</text>
</comment>
<dbReference type="GO" id="GO:0005886">
    <property type="term" value="C:plasma membrane"/>
    <property type="evidence" value="ECO:0007669"/>
    <property type="project" value="TreeGrafter"/>
</dbReference>
<reference evidence="16 17" key="1">
    <citation type="submission" date="2015-12" db="EMBL/GenBank/DDBJ databases">
        <title>The genome of Folsomia candida.</title>
        <authorList>
            <person name="Faddeeva A."/>
            <person name="Derks M.F."/>
            <person name="Anvar Y."/>
            <person name="Smit S."/>
            <person name="Van Straalen N."/>
            <person name="Roelofs D."/>
        </authorList>
    </citation>
    <scope>NUCLEOTIDE SEQUENCE [LARGE SCALE GENOMIC DNA]</scope>
    <source>
        <strain evidence="16 17">VU population</strain>
        <tissue evidence="16">Whole body</tissue>
    </source>
</reference>
<feature type="binding site" evidence="9">
    <location>
        <position position="365"/>
    </location>
    <ligand>
        <name>Zn(2+)</name>
        <dbReference type="ChEBI" id="CHEBI:29105"/>
        <label>1</label>
        <note>catalytic</note>
    </ligand>
</feature>
<evidence type="ECO:0000256" key="12">
    <source>
        <dbReference type="PIRSR" id="PIRSR601548-8"/>
    </source>
</evidence>
<evidence type="ECO:0000256" key="7">
    <source>
        <dbReference type="PIRSR" id="PIRSR601548-11"/>
    </source>
</evidence>
<accession>A0A226EU77</accession>
<evidence type="ECO:0000256" key="8">
    <source>
        <dbReference type="PIRSR" id="PIRSR601548-2"/>
    </source>
</evidence>
<dbReference type="CDD" id="cd06461">
    <property type="entry name" value="M2_ACE"/>
    <property type="match status" value="1"/>
</dbReference>
<feature type="active site" description="Proton acceptor 1" evidence="5">
    <location>
        <position position="346"/>
    </location>
</feature>
<feature type="binding site" evidence="8">
    <location>
        <position position="478"/>
    </location>
    <ligand>
        <name>chloride</name>
        <dbReference type="ChEBI" id="CHEBI:17996"/>
        <label>1</label>
    </ligand>
</feature>
<comment type="caution">
    <text evidence="16">The sequence shown here is derived from an EMBL/GenBank/DDBJ whole genome shotgun (WGS) entry which is preliminary data.</text>
</comment>
<feature type="disulfide bond" evidence="10">
    <location>
        <begin position="494"/>
        <end position="506"/>
    </location>
</feature>
<evidence type="ECO:0000256" key="9">
    <source>
        <dbReference type="PIRSR" id="PIRSR601548-3"/>
    </source>
</evidence>
<dbReference type="InterPro" id="IPR001548">
    <property type="entry name" value="Peptidase_M2"/>
</dbReference>
<keyword evidence="2 15" id="KW-0732">Signal</keyword>
<dbReference type="GO" id="GO:0006508">
    <property type="term" value="P:proteolysis"/>
    <property type="evidence" value="ECO:0007669"/>
    <property type="project" value="UniProtKB-KW"/>
</dbReference>
<feature type="binding site" evidence="12">
    <location>
        <position position="349"/>
    </location>
    <ligand>
        <name>Zn(2+)</name>
        <dbReference type="ChEBI" id="CHEBI:29105"/>
        <label>2</label>
        <note>catalytic</note>
    </ligand>
</feature>
<dbReference type="AlphaFoldDB" id="A0A226EU77"/>
<feature type="glycosylation site" description="N-linked (GlcNAc...) asparagine" evidence="11">
    <location>
        <position position="77"/>
    </location>
</feature>
<protein>
    <recommendedName>
        <fullName evidence="14">Angiotensin-converting enzyme</fullName>
        <ecNumber evidence="14">3.4.-.-</ecNumber>
    </recommendedName>
</protein>
<keyword evidence="14" id="KW-0645">Protease</keyword>
<keyword evidence="3 10" id="KW-1015">Disulfide bond</keyword>
<feature type="binding site" evidence="8">
    <location>
        <position position="195"/>
    </location>
    <ligand>
        <name>chloride</name>
        <dbReference type="ChEBI" id="CHEBI:17996"/>
        <label>1</label>
    </ligand>
</feature>
<keyword evidence="9 14" id="KW-0862">Zinc</keyword>
<comment type="caution">
    <text evidence="13">Lacks conserved residue(s) required for the propagation of feature annotation.</text>
</comment>
<dbReference type="PROSITE" id="PS52011">
    <property type="entry name" value="PEPTIDASE_M2"/>
    <property type="match status" value="1"/>
</dbReference>
<dbReference type="GO" id="GO:0008241">
    <property type="term" value="F:peptidyl-dipeptidase activity"/>
    <property type="evidence" value="ECO:0007669"/>
    <property type="project" value="InterPro"/>
</dbReference>
<feature type="chain" id="PRO_5013121662" description="Angiotensin-converting enzyme" evidence="15">
    <location>
        <begin position="22"/>
        <end position="519"/>
    </location>
</feature>
<proteinExistence type="inferred from homology"/>
<keyword evidence="9 14" id="KW-0479">Metal-binding</keyword>
<gene>
    <name evidence="16" type="ORF">Fcan01_05905</name>
</gene>
<dbReference type="PANTHER" id="PTHR10514:SF24">
    <property type="entry name" value="ANGIOTENSIN-CONVERTING ENZYME 2"/>
    <property type="match status" value="1"/>
</dbReference>
<evidence type="ECO:0000256" key="1">
    <source>
        <dbReference type="ARBA" id="ARBA00008139"/>
    </source>
</evidence>
<evidence type="ECO:0000313" key="16">
    <source>
        <dbReference type="EMBL" id="OXA60176.1"/>
    </source>
</evidence>
<dbReference type="PRINTS" id="PR00791">
    <property type="entry name" value="PEPDIPTASEA"/>
</dbReference>
<feature type="active site" description="Proton acceptor 2" evidence="7">
    <location>
        <position position="346"/>
    </location>
</feature>
<name>A0A226EU77_FOLCA</name>
<dbReference type="GO" id="GO:0046872">
    <property type="term" value="F:metal ion binding"/>
    <property type="evidence" value="ECO:0007669"/>
    <property type="project" value="UniProtKB-KW"/>
</dbReference>
<evidence type="ECO:0000256" key="11">
    <source>
        <dbReference type="PIRSR" id="PIRSR601548-5"/>
    </source>
</evidence>
<evidence type="ECO:0000256" key="6">
    <source>
        <dbReference type="PIRSR" id="PIRSR601548-10"/>
    </source>
</evidence>
<dbReference type="Pfam" id="PF01401">
    <property type="entry name" value="Peptidase_M2"/>
    <property type="match status" value="1"/>
</dbReference>
<feature type="active site" description="Proton donor 2" evidence="7">
    <location>
        <position position="469"/>
    </location>
</feature>
<sequence>MMPKILVFAGLLVCIWCGASASTRQGNNTDEEAAQAFLEQYNALYADLANKYIEAGLRLSEYQAVANEEANQFDPTNFTEDTKRQLSYVGSKSLSDDEMKNLSSIIAEMGSIYGQGKVCRLNPSGEEECLSLEPELTLLMADSRNASERLWAWDGWRREVSRKIKPLYFQYVELKNKLAVVNGFNDYGDQLRQKYEDPEFESDIHSLYEEMNPLYLQLHAYVRRKLYETYGPDVINLNGTLPQSVLGDMWGRFWANLYSIGVPFPDQPSLDITQALIDQNYTITRMFETSDDFYTSMGLIPLPPTFYNLSMLEKPSDREVVCHATAWDFYDSVDYRNGLLVRMRDENSHENINLRREGANDGFHEAIGELMSMIVSTPKHLYAIGLLDELPTDNKTEINYLFQQALSTISTLPFHLLQDQWRWNAFRGYYGNMSSQWNGEFWALSEAIVGVHAPVERTEEDLDCPSIFHVAQDYDMIRYFTRTILQFQFAESLCEAAGHEGPLTDCDFYGSQEAGAILS</sequence>
<evidence type="ECO:0000313" key="17">
    <source>
        <dbReference type="Proteomes" id="UP000198287"/>
    </source>
</evidence>
<feature type="binding site" evidence="12">
    <location>
        <position position="365"/>
    </location>
    <ligand>
        <name>Zn(2+)</name>
        <dbReference type="ChEBI" id="CHEBI:29105"/>
        <label>2</label>
        <note>catalytic</note>
    </ligand>
</feature>
<feature type="glycosylation site" description="N-linked (GlcNAc...) asparagine; partial" evidence="6">
    <location>
        <position position="308"/>
    </location>
</feature>
<dbReference type="OrthoDB" id="10029630at2759"/>
<keyword evidence="14" id="KW-0121">Carboxypeptidase</keyword>
<dbReference type="EMBL" id="LNIX01000002">
    <property type="protein sequence ID" value="OXA60176.1"/>
    <property type="molecule type" value="Genomic_DNA"/>
</dbReference>
<dbReference type="SUPFAM" id="SSF55486">
    <property type="entry name" value="Metalloproteases ('zincins'), catalytic domain"/>
    <property type="match status" value="1"/>
</dbReference>
<feature type="binding site" evidence="9">
    <location>
        <position position="349"/>
    </location>
    <ligand>
        <name>Zn(2+)</name>
        <dbReference type="ChEBI" id="CHEBI:29105"/>
        <label>1</label>
        <note>catalytic</note>
    </ligand>
</feature>
<comment type="similarity">
    <text evidence="1 13 14">Belongs to the peptidase M2 family.</text>
</comment>
<evidence type="ECO:0000256" key="15">
    <source>
        <dbReference type="SAM" id="SignalP"/>
    </source>
</evidence>
<evidence type="ECO:0000256" key="2">
    <source>
        <dbReference type="ARBA" id="ARBA00022729"/>
    </source>
</evidence>
<evidence type="ECO:0000256" key="3">
    <source>
        <dbReference type="ARBA" id="ARBA00023157"/>
    </source>
</evidence>
<dbReference type="EC" id="3.4.-.-" evidence="14"/>
<organism evidence="16 17">
    <name type="scientific">Folsomia candida</name>
    <name type="common">Springtail</name>
    <dbReference type="NCBI Taxonomy" id="158441"/>
    <lineage>
        <taxon>Eukaryota</taxon>
        <taxon>Metazoa</taxon>
        <taxon>Ecdysozoa</taxon>
        <taxon>Arthropoda</taxon>
        <taxon>Hexapoda</taxon>
        <taxon>Collembola</taxon>
        <taxon>Entomobryomorpha</taxon>
        <taxon>Isotomoidea</taxon>
        <taxon>Isotomidae</taxon>
        <taxon>Proisotominae</taxon>
        <taxon>Folsomia</taxon>
    </lineage>
</organism>
<feature type="disulfide bond" evidence="10">
    <location>
        <begin position="119"/>
        <end position="129"/>
    </location>
</feature>
<keyword evidence="14" id="KW-0378">Hydrolase</keyword>
<dbReference type="PANTHER" id="PTHR10514">
    <property type="entry name" value="ANGIOTENSIN-CONVERTING ENZYME"/>
    <property type="match status" value="1"/>
</dbReference>
<feature type="signal peptide" evidence="15">
    <location>
        <begin position="1"/>
        <end position="21"/>
    </location>
</feature>
<evidence type="ECO:0000256" key="5">
    <source>
        <dbReference type="PIRSR" id="PIRSR601548-1"/>
    </source>
</evidence>
<feature type="active site" description="Proton donor 1" evidence="5">
    <location>
        <position position="469"/>
    </location>
</feature>
<keyword evidence="14" id="KW-0482">Metalloprotease</keyword>
<dbReference type="GO" id="GO:0004180">
    <property type="term" value="F:carboxypeptidase activity"/>
    <property type="evidence" value="ECO:0007669"/>
    <property type="project" value="UniProtKB-KW"/>
</dbReference>